<name>A0A1G2GVN4_9BACT</name>
<dbReference type="Proteomes" id="UP000179106">
    <property type="component" value="Unassembled WGS sequence"/>
</dbReference>
<accession>A0A1G2GVN4</accession>
<gene>
    <name evidence="1" type="ORF">A3B25_02570</name>
</gene>
<comment type="caution">
    <text evidence="1">The sequence shown here is derived from an EMBL/GenBank/DDBJ whole genome shotgun (WGS) entry which is preliminary data.</text>
</comment>
<dbReference type="AlphaFoldDB" id="A0A1G2GVN4"/>
<reference evidence="1 2" key="1">
    <citation type="journal article" date="2016" name="Nat. Commun.">
        <title>Thousands of microbial genomes shed light on interconnected biogeochemical processes in an aquifer system.</title>
        <authorList>
            <person name="Anantharaman K."/>
            <person name="Brown C.T."/>
            <person name="Hug L.A."/>
            <person name="Sharon I."/>
            <person name="Castelle C.J."/>
            <person name="Probst A.J."/>
            <person name="Thomas B.C."/>
            <person name="Singh A."/>
            <person name="Wilkins M.J."/>
            <person name="Karaoz U."/>
            <person name="Brodie E.L."/>
            <person name="Williams K.H."/>
            <person name="Hubbard S.S."/>
            <person name="Banfield J.F."/>
        </authorList>
    </citation>
    <scope>NUCLEOTIDE SEQUENCE [LARGE SCALE GENOMIC DNA]</scope>
</reference>
<evidence type="ECO:0000313" key="2">
    <source>
        <dbReference type="Proteomes" id="UP000179106"/>
    </source>
</evidence>
<dbReference type="EMBL" id="MHNW01000009">
    <property type="protein sequence ID" value="OGZ54274.1"/>
    <property type="molecule type" value="Genomic_DNA"/>
</dbReference>
<protein>
    <submittedName>
        <fullName evidence="1">Uncharacterized protein</fullName>
    </submittedName>
</protein>
<proteinExistence type="predicted"/>
<evidence type="ECO:0000313" key="1">
    <source>
        <dbReference type="EMBL" id="OGZ54274.1"/>
    </source>
</evidence>
<sequence length="77" mass="8698">MEVSLELTGQRGAHIPYKLVVNPQTEDLHPDSIDYWRDQGETLAKFLLRALPDLTLEVASKLLAKKFEGFPSTFPDV</sequence>
<organism evidence="1 2">
    <name type="scientific">Candidatus Ryanbacteria bacterium RIFCSPLOWO2_01_FULL_48_26</name>
    <dbReference type="NCBI Taxonomy" id="1802126"/>
    <lineage>
        <taxon>Bacteria</taxon>
        <taxon>Candidatus Ryaniibacteriota</taxon>
    </lineage>
</organism>